<evidence type="ECO:0000313" key="2">
    <source>
        <dbReference type="EMBL" id="AEZ65849.1"/>
    </source>
</evidence>
<dbReference type="Proteomes" id="UP000006099">
    <property type="component" value="Segment"/>
</dbReference>
<organism evidence="2 3">
    <name type="scientific">Bacillus phage B4</name>
    <dbReference type="NCBI Taxonomy" id="1141133"/>
    <lineage>
        <taxon>Viruses</taxon>
        <taxon>Duplodnaviria</taxon>
        <taxon>Heunggongvirae</taxon>
        <taxon>Uroviricota</taxon>
        <taxon>Caudoviricetes</taxon>
        <taxon>Herelleviridae</taxon>
        <taxon>Bastillevirinae</taxon>
        <taxon>Bequatrovirus</taxon>
        <taxon>Bequatrovirus B4</taxon>
    </lineage>
</organism>
<keyword evidence="1" id="KW-1133">Transmembrane helix</keyword>
<proteinExistence type="predicted"/>
<keyword evidence="3" id="KW-1185">Reference proteome</keyword>
<name>J9PVS5_9CAUD</name>
<feature type="transmembrane region" description="Helical" evidence="1">
    <location>
        <begin position="27"/>
        <end position="44"/>
    </location>
</feature>
<evidence type="ECO:0000256" key="1">
    <source>
        <dbReference type="SAM" id="Phobius"/>
    </source>
</evidence>
<keyword evidence="1" id="KW-0472">Membrane</keyword>
<sequence>MFNLFVGFVLIWCAIHNDMNRGKDGKALTTLLIFMAILNICIGVF</sequence>
<gene>
    <name evidence="2" type="ORF">BCB4_0056</name>
</gene>
<accession>J9PVS5</accession>
<evidence type="ECO:0000313" key="3">
    <source>
        <dbReference type="Proteomes" id="UP000006099"/>
    </source>
</evidence>
<dbReference type="EMBL" id="JN790865">
    <property type="protein sequence ID" value="AEZ65849.1"/>
    <property type="molecule type" value="Genomic_DNA"/>
</dbReference>
<dbReference type="RefSeq" id="YP_006908285.1">
    <property type="nucleotide sequence ID" value="NC_018863.1"/>
</dbReference>
<dbReference type="KEGG" id="vg:13828831"/>
<keyword evidence="1" id="KW-0812">Transmembrane</keyword>
<reference evidence="2 3" key="1">
    <citation type="journal article" date="2013" name="Arch. Virol.">
        <title>Characterization and complete genome sequence of a virulent bacteriophage B4 infecting food-borne pathogenic Bacillus cereus.</title>
        <authorList>
            <person name="Lee J.H."/>
            <person name="Shin H."/>
            <person name="Son B."/>
            <person name="Heu S."/>
            <person name="Ryu S."/>
        </authorList>
    </citation>
    <scope>NUCLEOTIDE SEQUENCE [LARGE SCALE GENOMIC DNA]</scope>
</reference>
<dbReference type="GeneID" id="13828831"/>
<protein>
    <submittedName>
        <fullName evidence="2">Uncharacterized protein</fullName>
    </submittedName>
</protein>